<organism evidence="1 2">
    <name type="scientific">Pisolithus tinctorius Marx 270</name>
    <dbReference type="NCBI Taxonomy" id="870435"/>
    <lineage>
        <taxon>Eukaryota</taxon>
        <taxon>Fungi</taxon>
        <taxon>Dikarya</taxon>
        <taxon>Basidiomycota</taxon>
        <taxon>Agaricomycotina</taxon>
        <taxon>Agaricomycetes</taxon>
        <taxon>Agaricomycetidae</taxon>
        <taxon>Boletales</taxon>
        <taxon>Sclerodermatineae</taxon>
        <taxon>Pisolithaceae</taxon>
        <taxon>Pisolithus</taxon>
    </lineage>
</organism>
<keyword evidence="2" id="KW-1185">Reference proteome</keyword>
<name>A0A0C3ITR9_PISTI</name>
<reference evidence="1 2" key="1">
    <citation type="submission" date="2014-04" db="EMBL/GenBank/DDBJ databases">
        <authorList>
            <consortium name="DOE Joint Genome Institute"/>
            <person name="Kuo A."/>
            <person name="Kohler A."/>
            <person name="Costa M.D."/>
            <person name="Nagy L.G."/>
            <person name="Floudas D."/>
            <person name="Copeland A."/>
            <person name="Barry K.W."/>
            <person name="Cichocki N."/>
            <person name="Veneault-Fourrey C."/>
            <person name="LaButti K."/>
            <person name="Lindquist E.A."/>
            <person name="Lipzen A."/>
            <person name="Lundell T."/>
            <person name="Morin E."/>
            <person name="Murat C."/>
            <person name="Sun H."/>
            <person name="Tunlid A."/>
            <person name="Henrissat B."/>
            <person name="Grigoriev I.V."/>
            <person name="Hibbett D.S."/>
            <person name="Martin F."/>
            <person name="Nordberg H.P."/>
            <person name="Cantor M.N."/>
            <person name="Hua S.X."/>
        </authorList>
    </citation>
    <scope>NUCLEOTIDE SEQUENCE [LARGE SCALE GENOMIC DNA]</scope>
    <source>
        <strain evidence="1 2">Marx 270</strain>
    </source>
</reference>
<dbReference type="EMBL" id="KN831997">
    <property type="protein sequence ID" value="KIO00283.1"/>
    <property type="molecule type" value="Genomic_DNA"/>
</dbReference>
<dbReference type="InParanoid" id="A0A0C3ITR9"/>
<protein>
    <submittedName>
        <fullName evidence="1">Uncharacterized protein</fullName>
    </submittedName>
</protein>
<dbReference type="HOGENOM" id="CLU_1759553_0_0_1"/>
<dbReference type="AlphaFoldDB" id="A0A0C3ITR9"/>
<dbReference type="Proteomes" id="UP000054217">
    <property type="component" value="Unassembled WGS sequence"/>
</dbReference>
<sequence length="125" mass="14144">MFGLQLLRNYVGKITFFERLPWIMETDSPSEVIVSSTEEHGLLAHLFQGRRQSNAAQGPRLEVVLPLLRKRCKTLRAEDGALHRGGNEKQKVEPVLESVSQTLSASLLHHVEATLCDVYLEQEHL</sequence>
<reference evidence="2" key="2">
    <citation type="submission" date="2015-01" db="EMBL/GenBank/DDBJ databases">
        <title>Evolutionary Origins and Diversification of the Mycorrhizal Mutualists.</title>
        <authorList>
            <consortium name="DOE Joint Genome Institute"/>
            <consortium name="Mycorrhizal Genomics Consortium"/>
            <person name="Kohler A."/>
            <person name="Kuo A."/>
            <person name="Nagy L.G."/>
            <person name="Floudas D."/>
            <person name="Copeland A."/>
            <person name="Barry K.W."/>
            <person name="Cichocki N."/>
            <person name="Veneault-Fourrey C."/>
            <person name="LaButti K."/>
            <person name="Lindquist E.A."/>
            <person name="Lipzen A."/>
            <person name="Lundell T."/>
            <person name="Morin E."/>
            <person name="Murat C."/>
            <person name="Riley R."/>
            <person name="Ohm R."/>
            <person name="Sun H."/>
            <person name="Tunlid A."/>
            <person name="Henrissat B."/>
            <person name="Grigoriev I.V."/>
            <person name="Hibbett D.S."/>
            <person name="Martin F."/>
        </authorList>
    </citation>
    <scope>NUCLEOTIDE SEQUENCE [LARGE SCALE GENOMIC DNA]</scope>
    <source>
        <strain evidence="2">Marx 270</strain>
    </source>
</reference>
<evidence type="ECO:0000313" key="1">
    <source>
        <dbReference type="EMBL" id="KIO00283.1"/>
    </source>
</evidence>
<dbReference type="OrthoDB" id="2613667at2759"/>
<proteinExistence type="predicted"/>
<gene>
    <name evidence="1" type="ORF">M404DRAFT_1003978</name>
</gene>
<evidence type="ECO:0000313" key="2">
    <source>
        <dbReference type="Proteomes" id="UP000054217"/>
    </source>
</evidence>
<accession>A0A0C3ITR9</accession>